<evidence type="ECO:0000256" key="2">
    <source>
        <dbReference type="SAM" id="MobiDB-lite"/>
    </source>
</evidence>
<dbReference type="InterPro" id="IPR050951">
    <property type="entry name" value="Retrovirus_Pol_polyprotein"/>
</dbReference>
<dbReference type="FunFam" id="3.30.70.270:FF:000020">
    <property type="entry name" value="Transposon Tf2-6 polyprotein-like Protein"/>
    <property type="match status" value="1"/>
</dbReference>
<feature type="non-terminal residue" evidence="4">
    <location>
        <position position="1"/>
    </location>
</feature>
<dbReference type="PANTHER" id="PTHR37984">
    <property type="entry name" value="PROTEIN CBG26694"/>
    <property type="match status" value="1"/>
</dbReference>
<feature type="region of interest" description="Disordered" evidence="2">
    <location>
        <begin position="326"/>
        <end position="358"/>
    </location>
</feature>
<keyword evidence="5" id="KW-1185">Reference proteome</keyword>
<dbReference type="GO" id="GO:0003824">
    <property type="term" value="F:catalytic activity"/>
    <property type="evidence" value="ECO:0007669"/>
    <property type="project" value="UniProtKB-KW"/>
</dbReference>
<dbReference type="Pfam" id="PF17919">
    <property type="entry name" value="RT_RNaseH_2"/>
    <property type="match status" value="1"/>
</dbReference>
<evidence type="ECO:0000313" key="5">
    <source>
        <dbReference type="Proteomes" id="UP000257109"/>
    </source>
</evidence>
<proteinExistence type="predicted"/>
<dbReference type="OrthoDB" id="415724at2759"/>
<organism evidence="4 5">
    <name type="scientific">Mucuna pruriens</name>
    <name type="common">Velvet bean</name>
    <name type="synonym">Dolichos pruriens</name>
    <dbReference type="NCBI Taxonomy" id="157652"/>
    <lineage>
        <taxon>Eukaryota</taxon>
        <taxon>Viridiplantae</taxon>
        <taxon>Streptophyta</taxon>
        <taxon>Embryophyta</taxon>
        <taxon>Tracheophyta</taxon>
        <taxon>Spermatophyta</taxon>
        <taxon>Magnoliopsida</taxon>
        <taxon>eudicotyledons</taxon>
        <taxon>Gunneridae</taxon>
        <taxon>Pentapetalae</taxon>
        <taxon>rosids</taxon>
        <taxon>fabids</taxon>
        <taxon>Fabales</taxon>
        <taxon>Fabaceae</taxon>
        <taxon>Papilionoideae</taxon>
        <taxon>50 kb inversion clade</taxon>
        <taxon>NPAAA clade</taxon>
        <taxon>indigoferoid/millettioid clade</taxon>
        <taxon>Phaseoleae</taxon>
        <taxon>Mucuna</taxon>
    </lineage>
</organism>
<dbReference type="InterPro" id="IPR043128">
    <property type="entry name" value="Rev_trsase/Diguanyl_cyclase"/>
</dbReference>
<feature type="domain" description="Reverse transcriptase" evidence="3">
    <location>
        <begin position="1"/>
        <end position="83"/>
    </location>
</feature>
<name>A0A371HL00_MUCPR</name>
<dbReference type="Pfam" id="PF00078">
    <property type="entry name" value="RVT_1"/>
    <property type="match status" value="1"/>
</dbReference>
<protein>
    <submittedName>
        <fullName evidence="4">Retrovirus-related Pol polyprotein from transposon 17.6</fullName>
    </submittedName>
</protein>
<evidence type="ECO:0000259" key="3">
    <source>
        <dbReference type="PROSITE" id="PS50878"/>
    </source>
</evidence>
<accession>A0A371HL00</accession>
<dbReference type="PANTHER" id="PTHR37984:SF5">
    <property type="entry name" value="PROTEIN NYNRIN-LIKE"/>
    <property type="match status" value="1"/>
</dbReference>
<dbReference type="SUPFAM" id="SSF56672">
    <property type="entry name" value="DNA/RNA polymerases"/>
    <property type="match status" value="1"/>
</dbReference>
<dbReference type="InterPro" id="IPR043502">
    <property type="entry name" value="DNA/RNA_pol_sf"/>
</dbReference>
<dbReference type="EMBL" id="QJKJ01002300">
    <property type="protein sequence ID" value="RDY03430.1"/>
    <property type="molecule type" value="Genomic_DNA"/>
</dbReference>
<dbReference type="Proteomes" id="UP000257109">
    <property type="component" value="Unassembled WGS sequence"/>
</dbReference>
<evidence type="ECO:0000313" key="4">
    <source>
        <dbReference type="EMBL" id="RDY03430.1"/>
    </source>
</evidence>
<keyword evidence="1" id="KW-0511">Multifunctional enzyme</keyword>
<dbReference type="InterPro" id="IPR000477">
    <property type="entry name" value="RT_dom"/>
</dbReference>
<evidence type="ECO:0000256" key="1">
    <source>
        <dbReference type="ARBA" id="ARBA00023268"/>
    </source>
</evidence>
<comment type="caution">
    <text evidence="4">The sequence shown here is derived from an EMBL/GenBank/DDBJ whole genome shotgun (WGS) entry which is preliminary data.</text>
</comment>
<feature type="compositionally biased region" description="Basic and acidic residues" evidence="2">
    <location>
        <begin position="329"/>
        <end position="345"/>
    </location>
</feature>
<gene>
    <name evidence="4" type="primary">pol</name>
    <name evidence="4" type="ORF">CR513_12973</name>
</gene>
<dbReference type="AlphaFoldDB" id="A0A371HL00"/>
<dbReference type="InterPro" id="IPR041577">
    <property type="entry name" value="RT_RNaseH_2"/>
</dbReference>
<sequence>MVSVGLTNAPNTFMTIMNRVLCSFIGKFVVVYFDDILIYSKTLDKHVKYLHVVLNVLRENKLYENLKKCSFCLEFVVFLGFVNANEVRSFHGLASFYRRFVKNFSSIAAPLNELVKKDVVFKWDDVHEKAFNLLKDKFTNAFVLCLPNFDKAFEIEYDASGVGIEVILMQESKPIAYFSEKLSGAVLNYSTYDKELYALFLKSQGKLQKRHAKWPKFIEMFPYVIKYKKGKENTMVDALSRRNHKAKFVRELHAKRNGQYARQANKGRVMTFELRDCIWVHRKYKLQPRGDETFQVLERINDNVYKLDLSIAYGEKFDLRMNPFEDEGNDRNSIDKDKDNLRDIKGPMTRSKTKTMNSRIKENLERSESEAAPKWVTLLQRSMIMQEDRTVDSKSFKDELLSISDK</sequence>
<dbReference type="Gene3D" id="3.30.70.270">
    <property type="match status" value="2"/>
</dbReference>
<dbReference type="PROSITE" id="PS50878">
    <property type="entry name" value="RT_POL"/>
    <property type="match status" value="1"/>
</dbReference>
<dbReference type="CDD" id="cd01647">
    <property type="entry name" value="RT_LTR"/>
    <property type="match status" value="1"/>
</dbReference>
<reference evidence="4" key="1">
    <citation type="submission" date="2018-05" db="EMBL/GenBank/DDBJ databases">
        <title>Draft genome of Mucuna pruriens seed.</title>
        <authorList>
            <person name="Nnadi N.E."/>
            <person name="Vos R."/>
            <person name="Hasami M.H."/>
            <person name="Devisetty U.K."/>
            <person name="Aguiy J.C."/>
        </authorList>
    </citation>
    <scope>NUCLEOTIDE SEQUENCE [LARGE SCALE GENOMIC DNA]</scope>
    <source>
        <strain evidence="4">JCA_2017</strain>
    </source>
</reference>